<dbReference type="RefSeq" id="WP_167356407.1">
    <property type="nucleotide sequence ID" value="NZ_FNBP01000005.1"/>
</dbReference>
<keyword evidence="3" id="KW-1185">Reference proteome</keyword>
<accession>A0A1G7RY48</accession>
<keyword evidence="1" id="KW-0732">Signal</keyword>
<dbReference type="STRING" id="218672.SAMN04489759_10523"/>
<dbReference type="Proteomes" id="UP000199399">
    <property type="component" value="Unassembled WGS sequence"/>
</dbReference>
<evidence type="ECO:0000313" key="2">
    <source>
        <dbReference type="EMBL" id="SDG15149.1"/>
    </source>
</evidence>
<dbReference type="AlphaFoldDB" id="A0A1G7RY48"/>
<feature type="signal peptide" evidence="1">
    <location>
        <begin position="1"/>
        <end position="28"/>
    </location>
</feature>
<evidence type="ECO:0000313" key="3">
    <source>
        <dbReference type="Proteomes" id="UP000199399"/>
    </source>
</evidence>
<reference evidence="3" key="1">
    <citation type="submission" date="2016-10" db="EMBL/GenBank/DDBJ databases">
        <authorList>
            <person name="Varghese N."/>
            <person name="Submissions S."/>
        </authorList>
    </citation>
    <scope>NUCLEOTIDE SEQUENCE [LARGE SCALE GENOMIC DNA]</scope>
    <source>
        <strain evidence="3">DSM 16477</strain>
    </source>
</reference>
<feature type="chain" id="PRO_5011500786" evidence="1">
    <location>
        <begin position="29"/>
        <end position="107"/>
    </location>
</feature>
<sequence length="107" mass="11601">MRNSIKRGVAICALAIGVASIVPVAAMADRVVVKRGAQVHTSKVVVVKQQRHKHKVGHRFRKQDVVVVKNWRARGLAKPGRNEVYVANGDSIYLAAAATLLVKALVN</sequence>
<name>A0A1G7RY48_9RHOB</name>
<organism evidence="2 3">
    <name type="scientific">Sulfitobacter delicatus</name>
    <dbReference type="NCBI Taxonomy" id="218672"/>
    <lineage>
        <taxon>Bacteria</taxon>
        <taxon>Pseudomonadati</taxon>
        <taxon>Pseudomonadota</taxon>
        <taxon>Alphaproteobacteria</taxon>
        <taxon>Rhodobacterales</taxon>
        <taxon>Roseobacteraceae</taxon>
        <taxon>Sulfitobacter</taxon>
    </lineage>
</organism>
<dbReference type="Gene3D" id="3.10.450.160">
    <property type="entry name" value="inner membrane protein cigr"/>
    <property type="match status" value="1"/>
</dbReference>
<proteinExistence type="predicted"/>
<gene>
    <name evidence="2" type="ORF">SAMN04489759_10523</name>
</gene>
<evidence type="ECO:0000256" key="1">
    <source>
        <dbReference type="SAM" id="SignalP"/>
    </source>
</evidence>
<protein>
    <submittedName>
        <fullName evidence="2">Nickel/cobalt transporter regulator</fullName>
    </submittedName>
</protein>
<dbReference type="EMBL" id="FNBP01000005">
    <property type="protein sequence ID" value="SDG15149.1"/>
    <property type="molecule type" value="Genomic_DNA"/>
</dbReference>